<keyword evidence="3" id="KW-1185">Reference proteome</keyword>
<reference evidence="3" key="1">
    <citation type="journal article" date="2019" name="Int. J. Syst. Evol. Microbiol.">
        <title>The Global Catalogue of Microorganisms (GCM) 10K type strain sequencing project: providing services to taxonomists for standard genome sequencing and annotation.</title>
        <authorList>
            <consortium name="The Broad Institute Genomics Platform"/>
            <consortium name="The Broad Institute Genome Sequencing Center for Infectious Disease"/>
            <person name="Wu L."/>
            <person name="Ma J."/>
        </authorList>
    </citation>
    <scope>NUCLEOTIDE SEQUENCE [LARGE SCALE GENOMIC DNA]</scope>
    <source>
        <strain evidence="3">NBRC 103632</strain>
    </source>
</reference>
<sequence>MKPIRTGATVGTQESGERCFFMRACRFTNSSMIDRAAFDDDARMLTISFRQTGKYVYYDVPGIIFEELCKARSAGAFFNQEIKGRYPCRRDPARRRFGPNA</sequence>
<name>A0ABV9EXB7_9SPHN</name>
<organism evidence="2 3">
    <name type="scientific">Sphingobium tyrosinilyticum</name>
    <dbReference type="NCBI Taxonomy" id="2715436"/>
    <lineage>
        <taxon>Bacteria</taxon>
        <taxon>Pseudomonadati</taxon>
        <taxon>Pseudomonadota</taxon>
        <taxon>Alphaproteobacteria</taxon>
        <taxon>Sphingomonadales</taxon>
        <taxon>Sphingomonadaceae</taxon>
        <taxon>Sphingobium</taxon>
    </lineage>
</organism>
<feature type="domain" description="KTSC" evidence="1">
    <location>
        <begin position="29"/>
        <end position="86"/>
    </location>
</feature>
<dbReference type="RefSeq" id="WP_380803906.1">
    <property type="nucleotide sequence ID" value="NZ_JBHSFZ010000015.1"/>
</dbReference>
<proteinExistence type="predicted"/>
<evidence type="ECO:0000313" key="2">
    <source>
        <dbReference type="EMBL" id="MFC4594302.1"/>
    </source>
</evidence>
<dbReference type="Proteomes" id="UP001595957">
    <property type="component" value="Unassembled WGS sequence"/>
</dbReference>
<gene>
    <name evidence="2" type="ORF">ACFO3E_08880</name>
</gene>
<accession>A0ABV9EXB7</accession>
<evidence type="ECO:0000259" key="1">
    <source>
        <dbReference type="Pfam" id="PF13619"/>
    </source>
</evidence>
<evidence type="ECO:0000313" key="3">
    <source>
        <dbReference type="Proteomes" id="UP001595957"/>
    </source>
</evidence>
<protein>
    <submittedName>
        <fullName evidence="2">KTSC domain-containing protein</fullName>
    </submittedName>
</protein>
<comment type="caution">
    <text evidence="2">The sequence shown here is derived from an EMBL/GenBank/DDBJ whole genome shotgun (WGS) entry which is preliminary data.</text>
</comment>
<dbReference type="EMBL" id="JBHSFZ010000015">
    <property type="protein sequence ID" value="MFC4594302.1"/>
    <property type="molecule type" value="Genomic_DNA"/>
</dbReference>
<dbReference type="Pfam" id="PF13619">
    <property type="entry name" value="KTSC"/>
    <property type="match status" value="1"/>
</dbReference>
<dbReference type="InterPro" id="IPR025309">
    <property type="entry name" value="KTSC_dom"/>
</dbReference>